<dbReference type="InterPro" id="IPR011009">
    <property type="entry name" value="Kinase-like_dom_sf"/>
</dbReference>
<comment type="caution">
    <text evidence="12">The sequence shown here is derived from an EMBL/GenBank/DDBJ whole genome shotgun (WGS) entry which is preliminary data.</text>
</comment>
<feature type="domain" description="Protein kinase" evidence="10">
    <location>
        <begin position="451"/>
        <end position="712"/>
    </location>
</feature>
<evidence type="ECO:0000259" key="10">
    <source>
        <dbReference type="PROSITE" id="PS50011"/>
    </source>
</evidence>
<comment type="catalytic activity">
    <reaction evidence="1">
        <text>S-ubiquitinyl-[E2 ubiquitin-conjugating enzyme]-L-cysteine + [acceptor protein]-L-lysine = [E2 ubiquitin-conjugating enzyme]-L-cysteine + N(6)-ubiquitinyl-[acceptor protein]-L-lysine.</text>
        <dbReference type="EC" id="2.3.2.27"/>
    </reaction>
</comment>
<sequence>MDFETDDFDGVANVAVGVNENRNTKYAVKWALQKFIPEGINLIKLLYVRPRLTLAQSQMRDDILDAHRRDVEWKTNMMLFPFKQMCSDKQVDVETRIIEADDIPSAISQGVINLGINKLVIGSSSRSALAKKFKADKSKSTRIMEAVPNFCTVFVASKGKLSYVRHSTSYCGEENMQDDRSSTSISSSCRLSQDSSAYSEATDTDSSSNINNLYASNLHNQRNQALRSMNQKFIDTNSRPNSNANTYSGSSYHSARLSLGSEEDNVGFNSTGVEIQRGIPRDTGHRNIQSNYRQFKNSNNASASVDLTISSAPEHPADANFELERMKLELRHLQGLYEKAQSETVDASKKVDELSILREEDSVKLEKLYLSEMKVQELVKEENKARETAEKEADFVKKCTKKEVLDRKNMEDCAVREAEEKHRIQRVLVSCEQQQYKIFDWEEIISATSSFSSNLLIGSGAYGKVYKGKMHHTNVAIKVLESNEVQTKQFQRELETLGRIRHPHLLLLVGACPDHGCLVYEYMENGNLSDRLKCKNDTEPLKWFHRYRIAWEIASALFFLHNTKPEAIIHRDLKPANILLDRNFVGKIGDVGLSTLLPTDPSMSNMHRNTSPVGTFFYIDPEYQRTGVISPKSDIYSLGMVILQLLTSKSPRGLAYTMETAIDDGDLDVILDSKAGEWPVDETQKLAQLALSCLELTSKDRPDLQTQILPLLENLKKVADAAQDGLIHSATNIPPNHFICPILQEVMHEPCVASDGYTYDRKAIETWLSINDKSPLTNLQLPNKNLIPNHSLLSAIKDWNPAI</sequence>
<evidence type="ECO:0000256" key="9">
    <source>
        <dbReference type="PROSITE-ProRule" id="PRU10141"/>
    </source>
</evidence>
<dbReference type="EC" id="2.3.2.27" evidence="3"/>
<keyword evidence="5 9" id="KW-0547">Nucleotide-binding</keyword>
<dbReference type="Gene3D" id="3.30.200.20">
    <property type="entry name" value="Phosphorylase Kinase, domain 1"/>
    <property type="match status" value="1"/>
</dbReference>
<gene>
    <name evidence="12" type="ORF">ZOSMA_99G00120</name>
</gene>
<dbReference type="PROSITE" id="PS00107">
    <property type="entry name" value="PROTEIN_KINASE_ATP"/>
    <property type="match status" value="1"/>
</dbReference>
<dbReference type="OMA" id="TEMILPF"/>
<dbReference type="PANTHER" id="PTHR45647">
    <property type="entry name" value="OS02G0152300 PROTEIN"/>
    <property type="match status" value="1"/>
</dbReference>
<dbReference type="InterPro" id="IPR051348">
    <property type="entry name" value="U-box_ubiquitin_ligases"/>
</dbReference>
<evidence type="ECO:0000256" key="6">
    <source>
        <dbReference type="ARBA" id="ARBA00022777"/>
    </source>
</evidence>
<evidence type="ECO:0000256" key="5">
    <source>
        <dbReference type="ARBA" id="ARBA00022741"/>
    </source>
</evidence>
<dbReference type="CDD" id="cd16655">
    <property type="entry name" value="RING-Ubox_WDSUB1-like"/>
    <property type="match status" value="1"/>
</dbReference>
<dbReference type="InterPro" id="IPR013083">
    <property type="entry name" value="Znf_RING/FYVE/PHD"/>
</dbReference>
<evidence type="ECO:0000256" key="8">
    <source>
        <dbReference type="ARBA" id="ARBA00022840"/>
    </source>
</evidence>
<evidence type="ECO:0000256" key="1">
    <source>
        <dbReference type="ARBA" id="ARBA00000900"/>
    </source>
</evidence>
<dbReference type="SUPFAM" id="SSF52402">
    <property type="entry name" value="Adenine nucleotide alpha hydrolases-like"/>
    <property type="match status" value="1"/>
</dbReference>
<dbReference type="GO" id="GO:0005524">
    <property type="term" value="F:ATP binding"/>
    <property type="evidence" value="ECO:0007669"/>
    <property type="project" value="UniProtKB-UniRule"/>
</dbReference>
<dbReference type="GO" id="GO:0061630">
    <property type="term" value="F:ubiquitin protein ligase activity"/>
    <property type="evidence" value="ECO:0007669"/>
    <property type="project" value="UniProtKB-EC"/>
</dbReference>
<evidence type="ECO:0000313" key="12">
    <source>
        <dbReference type="EMBL" id="KMZ56082.1"/>
    </source>
</evidence>
<dbReference type="PROSITE" id="PS51698">
    <property type="entry name" value="U_BOX"/>
    <property type="match status" value="1"/>
</dbReference>
<name>A0A0K9NJ21_ZOSMR</name>
<dbReference type="Gene3D" id="3.40.50.620">
    <property type="entry name" value="HUPs"/>
    <property type="match status" value="1"/>
</dbReference>
<keyword evidence="6" id="KW-0418">Kinase</keyword>
<dbReference type="InterPro" id="IPR014729">
    <property type="entry name" value="Rossmann-like_a/b/a_fold"/>
</dbReference>
<keyword evidence="4" id="KW-0808">Transferase</keyword>
<dbReference type="Pfam" id="PF00069">
    <property type="entry name" value="Pkinase"/>
    <property type="match status" value="1"/>
</dbReference>
<evidence type="ECO:0000259" key="11">
    <source>
        <dbReference type="PROSITE" id="PS51698"/>
    </source>
</evidence>
<keyword evidence="7" id="KW-0833">Ubl conjugation pathway</keyword>
<dbReference type="Pfam" id="PF04564">
    <property type="entry name" value="U-box"/>
    <property type="match status" value="1"/>
</dbReference>
<dbReference type="GO" id="GO:0016567">
    <property type="term" value="P:protein ubiquitination"/>
    <property type="evidence" value="ECO:0007669"/>
    <property type="project" value="UniProtKB-UniPathway"/>
</dbReference>
<dbReference type="SUPFAM" id="SSF57850">
    <property type="entry name" value="RING/U-box"/>
    <property type="match status" value="1"/>
</dbReference>
<dbReference type="SMART" id="SM00504">
    <property type="entry name" value="Ubox"/>
    <property type="match status" value="1"/>
</dbReference>
<dbReference type="InterPro" id="IPR003613">
    <property type="entry name" value="Ubox_domain"/>
</dbReference>
<feature type="binding site" evidence="9">
    <location>
        <position position="478"/>
    </location>
    <ligand>
        <name>ATP</name>
        <dbReference type="ChEBI" id="CHEBI:30616"/>
    </ligand>
</feature>
<evidence type="ECO:0000256" key="7">
    <source>
        <dbReference type="ARBA" id="ARBA00022786"/>
    </source>
</evidence>
<reference evidence="13" key="1">
    <citation type="journal article" date="2016" name="Nature">
        <title>The genome of the seagrass Zostera marina reveals angiosperm adaptation to the sea.</title>
        <authorList>
            <person name="Olsen J.L."/>
            <person name="Rouze P."/>
            <person name="Verhelst B."/>
            <person name="Lin Y.-C."/>
            <person name="Bayer T."/>
            <person name="Collen J."/>
            <person name="Dattolo E."/>
            <person name="De Paoli E."/>
            <person name="Dittami S."/>
            <person name="Maumus F."/>
            <person name="Michel G."/>
            <person name="Kersting A."/>
            <person name="Lauritano C."/>
            <person name="Lohaus R."/>
            <person name="Toepel M."/>
            <person name="Tonon T."/>
            <person name="Vanneste K."/>
            <person name="Amirebrahimi M."/>
            <person name="Brakel J."/>
            <person name="Bostroem C."/>
            <person name="Chovatia M."/>
            <person name="Grimwood J."/>
            <person name="Jenkins J.W."/>
            <person name="Jueterbock A."/>
            <person name="Mraz A."/>
            <person name="Stam W.T."/>
            <person name="Tice H."/>
            <person name="Bornberg-Bauer E."/>
            <person name="Green P.J."/>
            <person name="Pearson G.A."/>
            <person name="Procaccini G."/>
            <person name="Duarte C.M."/>
            <person name="Schmutz J."/>
            <person name="Reusch T.B.H."/>
            <person name="Van de Peer Y."/>
        </authorList>
    </citation>
    <scope>NUCLEOTIDE SEQUENCE [LARGE SCALE GENOMIC DNA]</scope>
    <source>
        <strain evidence="13">cv. Finnish</strain>
    </source>
</reference>
<keyword evidence="13" id="KW-1185">Reference proteome</keyword>
<dbReference type="GO" id="GO:0004672">
    <property type="term" value="F:protein kinase activity"/>
    <property type="evidence" value="ECO:0007669"/>
    <property type="project" value="InterPro"/>
</dbReference>
<dbReference type="InterPro" id="IPR017441">
    <property type="entry name" value="Protein_kinase_ATP_BS"/>
</dbReference>
<dbReference type="STRING" id="29655.A0A0K9NJ21"/>
<dbReference type="Gene3D" id="1.10.510.10">
    <property type="entry name" value="Transferase(Phosphotransferase) domain 1"/>
    <property type="match status" value="1"/>
</dbReference>
<dbReference type="OrthoDB" id="10064100at2759"/>
<dbReference type="PANTHER" id="PTHR45647:SF15">
    <property type="entry name" value="U-BOX DOMAIN-CONTAINING PROTEIN 35"/>
    <property type="match status" value="1"/>
</dbReference>
<keyword evidence="8 9" id="KW-0067">ATP-binding</keyword>
<dbReference type="UniPathway" id="UPA00143"/>
<dbReference type="SMART" id="SM00220">
    <property type="entry name" value="S_TKc"/>
    <property type="match status" value="1"/>
</dbReference>
<dbReference type="InterPro" id="IPR000719">
    <property type="entry name" value="Prot_kinase_dom"/>
</dbReference>
<evidence type="ECO:0000256" key="4">
    <source>
        <dbReference type="ARBA" id="ARBA00022679"/>
    </source>
</evidence>
<evidence type="ECO:0000313" key="13">
    <source>
        <dbReference type="Proteomes" id="UP000036987"/>
    </source>
</evidence>
<dbReference type="SUPFAM" id="SSF56112">
    <property type="entry name" value="Protein kinase-like (PK-like)"/>
    <property type="match status" value="1"/>
</dbReference>
<evidence type="ECO:0000256" key="3">
    <source>
        <dbReference type="ARBA" id="ARBA00012483"/>
    </source>
</evidence>
<proteinExistence type="predicted"/>
<dbReference type="InterPro" id="IPR008271">
    <property type="entry name" value="Ser/Thr_kinase_AS"/>
</dbReference>
<dbReference type="PROSITE" id="PS00108">
    <property type="entry name" value="PROTEIN_KINASE_ST"/>
    <property type="match status" value="1"/>
</dbReference>
<comment type="pathway">
    <text evidence="2">Protein modification; protein ubiquitination.</text>
</comment>
<evidence type="ECO:0000256" key="2">
    <source>
        <dbReference type="ARBA" id="ARBA00004906"/>
    </source>
</evidence>
<dbReference type="PROSITE" id="PS50011">
    <property type="entry name" value="PROTEIN_KINASE_DOM"/>
    <property type="match status" value="1"/>
</dbReference>
<dbReference type="AlphaFoldDB" id="A0A0K9NJ21"/>
<organism evidence="12 13">
    <name type="scientific">Zostera marina</name>
    <name type="common">Eelgrass</name>
    <dbReference type="NCBI Taxonomy" id="29655"/>
    <lineage>
        <taxon>Eukaryota</taxon>
        <taxon>Viridiplantae</taxon>
        <taxon>Streptophyta</taxon>
        <taxon>Embryophyta</taxon>
        <taxon>Tracheophyta</taxon>
        <taxon>Spermatophyta</taxon>
        <taxon>Magnoliopsida</taxon>
        <taxon>Liliopsida</taxon>
        <taxon>Zosteraceae</taxon>
        <taxon>Zostera</taxon>
    </lineage>
</organism>
<dbReference type="EMBL" id="LFYR01002227">
    <property type="protein sequence ID" value="KMZ56082.1"/>
    <property type="molecule type" value="Genomic_DNA"/>
</dbReference>
<feature type="domain" description="U-box" evidence="11">
    <location>
        <begin position="733"/>
        <end position="803"/>
    </location>
</feature>
<protein>
    <recommendedName>
        <fullName evidence="3">RING-type E3 ubiquitin transferase</fullName>
        <ecNumber evidence="3">2.3.2.27</ecNumber>
    </recommendedName>
</protein>
<dbReference type="Proteomes" id="UP000036987">
    <property type="component" value="Unassembled WGS sequence"/>
</dbReference>
<dbReference type="CDD" id="cd01989">
    <property type="entry name" value="USP_STK_Ubox_N"/>
    <property type="match status" value="1"/>
</dbReference>
<accession>A0A0K9NJ21</accession>
<dbReference type="Gene3D" id="3.30.40.10">
    <property type="entry name" value="Zinc/RING finger domain, C3HC4 (zinc finger)"/>
    <property type="match status" value="1"/>
</dbReference>